<evidence type="ECO:0000259" key="7">
    <source>
        <dbReference type="Pfam" id="PF21365"/>
    </source>
</evidence>
<evidence type="ECO:0000256" key="3">
    <source>
        <dbReference type="SAM" id="SignalP"/>
    </source>
</evidence>
<dbReference type="SUPFAM" id="SSF74650">
    <property type="entry name" value="Galactose mutarotase-like"/>
    <property type="match status" value="1"/>
</dbReference>
<dbReference type="InterPro" id="IPR000322">
    <property type="entry name" value="Glyco_hydro_31_TIM"/>
</dbReference>
<dbReference type="Gene3D" id="3.20.20.80">
    <property type="entry name" value="Glycosidases"/>
    <property type="match status" value="1"/>
</dbReference>
<sequence length="815" mass="91230">MKLFNRCFRLSASGGWLLLVSLSCPLASQAAQYQSHQLQKNQLQVQTDEYQLQLSFKSPGAVEVFYQQSGVKQLPSFALAEPELALPAQLKDEQTALQFGTEQLQVRLQKSPLQLQFYRGNELILKEEAGYFAHQTLRGFRFALTPDEKLLGGGERVLGMDRRGQRLPLYNKASYGYNGETKQMYFGLPAVLSSKKYALVFDNSASGFLDLGATEKDVLQFEAVAGRTSYLVVTAPTYPQLMQQYVNTTGKQPLPPRWAFGNFASRFGYRTEQQSRDIVQKFHDADFPLDALVLDLYWFGKDIQGHMGNLAWDNEAFPQPKQMIADFKAKGVNTILITEPFVLSSSKRWDEAVAANALAKNLAGQPKRFDFYFGNTGLVDVFSKEGQAWFNGIYNQLAQDGVAGWWGDLGEPEVHPADSIHAIGTADEIHNAYGHQWAAMLYQNRLEQQPQQRPMIMMRAGFAGSQRYGMIPWTGDVDRSWGGLKPQVELALQMGLLGMGYTHSDLGGFAGGEQFDQELYVRWLQYGVFQPVFRPHAQEHIAPEPVLHDKTTQDLLRPFVKLRYRMAAYNYTLAYQNSTLGLPLMRPLFFADESQTELMLNKDSYFWGDAFLVTPVTAPGVKAVTVQLPKGVWLDYFTGQRYEGGRSIEQPTSLSTLPVLVKAGAFVPLVPAVQSLSQYSSRQLELHYYHDDSVAAGQGELYEDDGVSPDSLATGQYELLKFNAVHAKGQLQLSLDRTGLGYIGMLKQRAVTLVLHQLSKASAIELDGQPLPELSSQAELKAAATGFYRDKSNNQLWLKLDWTKARHQLQLSSGG</sequence>
<dbReference type="InterPro" id="IPR013780">
    <property type="entry name" value="Glyco_hydro_b"/>
</dbReference>
<evidence type="ECO:0000259" key="4">
    <source>
        <dbReference type="Pfam" id="PF01055"/>
    </source>
</evidence>
<evidence type="ECO:0000313" key="9">
    <source>
        <dbReference type="Proteomes" id="UP001595962"/>
    </source>
</evidence>
<dbReference type="PANTHER" id="PTHR43863">
    <property type="entry name" value="HYDROLASE, PUTATIVE (AFU_ORTHOLOGUE AFUA_1G03140)-RELATED"/>
    <property type="match status" value="1"/>
</dbReference>
<keyword evidence="9" id="KW-1185">Reference proteome</keyword>
<dbReference type="SUPFAM" id="SSF51445">
    <property type="entry name" value="(Trans)glycosidases"/>
    <property type="match status" value="1"/>
</dbReference>
<dbReference type="Proteomes" id="UP001595962">
    <property type="component" value="Unassembled WGS sequence"/>
</dbReference>
<feature type="domain" description="Glycoside hydrolase family 31 N-terminal" evidence="5">
    <location>
        <begin position="52"/>
        <end position="210"/>
    </location>
</feature>
<feature type="domain" description="DUF5110" evidence="6">
    <location>
        <begin position="683"/>
        <end position="757"/>
    </location>
</feature>
<dbReference type="Pfam" id="PF21365">
    <property type="entry name" value="Glyco_hydro_31_3rd"/>
    <property type="match status" value="1"/>
</dbReference>
<dbReference type="CDD" id="cd14752">
    <property type="entry name" value="GH31_N"/>
    <property type="match status" value="1"/>
</dbReference>
<evidence type="ECO:0000259" key="5">
    <source>
        <dbReference type="Pfam" id="PF13802"/>
    </source>
</evidence>
<comment type="similarity">
    <text evidence="1 2">Belongs to the glycosyl hydrolase 31 family.</text>
</comment>
<dbReference type="EMBL" id="JBHSGB010000001">
    <property type="protein sequence ID" value="MFC4653464.1"/>
    <property type="molecule type" value="Genomic_DNA"/>
</dbReference>
<evidence type="ECO:0000259" key="6">
    <source>
        <dbReference type="Pfam" id="PF17137"/>
    </source>
</evidence>
<dbReference type="SUPFAM" id="SSF51011">
    <property type="entry name" value="Glycosyl hydrolase domain"/>
    <property type="match status" value="1"/>
</dbReference>
<evidence type="ECO:0000256" key="1">
    <source>
        <dbReference type="ARBA" id="ARBA00007806"/>
    </source>
</evidence>
<name>A0ABV9JJ51_9GAMM</name>
<dbReference type="RefSeq" id="WP_377330788.1">
    <property type="nucleotide sequence ID" value="NZ_JBHSGB010000001.1"/>
</dbReference>
<dbReference type="InterPro" id="IPR051816">
    <property type="entry name" value="Glycosyl_Hydrolase_31"/>
</dbReference>
<dbReference type="Gene3D" id="2.60.40.1180">
    <property type="entry name" value="Golgi alpha-mannosidase II"/>
    <property type="match status" value="2"/>
</dbReference>
<proteinExistence type="inferred from homology"/>
<evidence type="ECO:0000256" key="2">
    <source>
        <dbReference type="RuleBase" id="RU361185"/>
    </source>
</evidence>
<dbReference type="Pfam" id="PF01055">
    <property type="entry name" value="Glyco_hydro_31_2nd"/>
    <property type="match status" value="1"/>
</dbReference>
<comment type="caution">
    <text evidence="8">The sequence shown here is derived from an EMBL/GenBank/DDBJ whole genome shotgun (WGS) entry which is preliminary data.</text>
</comment>
<organism evidence="8 9">
    <name type="scientific">Rheinheimera marina</name>
    <dbReference type="NCBI Taxonomy" id="1774958"/>
    <lineage>
        <taxon>Bacteria</taxon>
        <taxon>Pseudomonadati</taxon>
        <taxon>Pseudomonadota</taxon>
        <taxon>Gammaproteobacteria</taxon>
        <taxon>Chromatiales</taxon>
        <taxon>Chromatiaceae</taxon>
        <taxon>Rheinheimera</taxon>
    </lineage>
</organism>
<dbReference type="PROSITE" id="PS51257">
    <property type="entry name" value="PROKAR_LIPOPROTEIN"/>
    <property type="match status" value="1"/>
</dbReference>
<keyword evidence="2" id="KW-0326">Glycosidase</keyword>
<accession>A0ABV9JJ51</accession>
<evidence type="ECO:0000313" key="8">
    <source>
        <dbReference type="EMBL" id="MFC4653464.1"/>
    </source>
</evidence>
<gene>
    <name evidence="8" type="ORF">ACFO3I_00360</name>
</gene>
<protein>
    <submittedName>
        <fullName evidence="8">TIM-barrel domain-containing protein</fullName>
    </submittedName>
</protein>
<dbReference type="InterPro" id="IPR017853">
    <property type="entry name" value="GH"/>
</dbReference>
<dbReference type="InterPro" id="IPR011013">
    <property type="entry name" value="Gal_mutarotase_sf_dom"/>
</dbReference>
<keyword evidence="2" id="KW-0378">Hydrolase</keyword>
<dbReference type="InterPro" id="IPR025887">
    <property type="entry name" value="Glyco_hydro_31_N_dom"/>
</dbReference>
<dbReference type="InterPro" id="IPR033403">
    <property type="entry name" value="DUF5110"/>
</dbReference>
<dbReference type="InterPro" id="IPR048395">
    <property type="entry name" value="Glyco_hydro_31_C"/>
</dbReference>
<dbReference type="PANTHER" id="PTHR43863:SF2">
    <property type="entry name" value="MALTASE-GLUCOAMYLASE"/>
    <property type="match status" value="1"/>
</dbReference>
<dbReference type="Gene3D" id="2.60.40.1760">
    <property type="entry name" value="glycosyl hydrolase (family 31)"/>
    <property type="match status" value="1"/>
</dbReference>
<feature type="domain" description="Glycoside hydrolase family 31 TIM barrel" evidence="4">
    <location>
        <begin position="253"/>
        <end position="573"/>
    </location>
</feature>
<feature type="domain" description="Glycosyl hydrolase family 31 C-terminal" evidence="7">
    <location>
        <begin position="581"/>
        <end position="665"/>
    </location>
</feature>
<feature type="signal peptide" evidence="3">
    <location>
        <begin position="1"/>
        <end position="30"/>
    </location>
</feature>
<dbReference type="Pfam" id="PF13802">
    <property type="entry name" value="Gal_mutarotas_2"/>
    <property type="match status" value="1"/>
</dbReference>
<dbReference type="Pfam" id="PF17137">
    <property type="entry name" value="DUF5110"/>
    <property type="match status" value="1"/>
</dbReference>
<reference evidence="9" key="1">
    <citation type="journal article" date="2019" name="Int. J. Syst. Evol. Microbiol.">
        <title>The Global Catalogue of Microorganisms (GCM) 10K type strain sequencing project: providing services to taxonomists for standard genome sequencing and annotation.</title>
        <authorList>
            <consortium name="The Broad Institute Genomics Platform"/>
            <consortium name="The Broad Institute Genome Sequencing Center for Infectious Disease"/>
            <person name="Wu L."/>
            <person name="Ma J."/>
        </authorList>
    </citation>
    <scope>NUCLEOTIDE SEQUENCE [LARGE SCALE GENOMIC DNA]</scope>
    <source>
        <strain evidence="9">DT28</strain>
    </source>
</reference>
<feature type="chain" id="PRO_5045849451" evidence="3">
    <location>
        <begin position="31"/>
        <end position="815"/>
    </location>
</feature>
<keyword evidence="3" id="KW-0732">Signal</keyword>